<keyword evidence="2" id="KW-1185">Reference proteome</keyword>
<sequence>KEPSSKKENIEIESLLSQILSRLENLEIKQEQQINNNGGETPNWPK</sequence>
<evidence type="ECO:0000313" key="2">
    <source>
        <dbReference type="Proteomes" id="UP000789702"/>
    </source>
</evidence>
<protein>
    <submittedName>
        <fullName evidence="1">4954_t:CDS:1</fullName>
    </submittedName>
</protein>
<dbReference type="EMBL" id="CAJVPU010029788">
    <property type="protein sequence ID" value="CAG8711910.1"/>
    <property type="molecule type" value="Genomic_DNA"/>
</dbReference>
<organism evidence="1 2">
    <name type="scientific">Dentiscutata heterogama</name>
    <dbReference type="NCBI Taxonomy" id="1316150"/>
    <lineage>
        <taxon>Eukaryota</taxon>
        <taxon>Fungi</taxon>
        <taxon>Fungi incertae sedis</taxon>
        <taxon>Mucoromycota</taxon>
        <taxon>Glomeromycotina</taxon>
        <taxon>Glomeromycetes</taxon>
        <taxon>Diversisporales</taxon>
        <taxon>Gigasporaceae</taxon>
        <taxon>Dentiscutata</taxon>
    </lineage>
</organism>
<reference evidence="1" key="1">
    <citation type="submission" date="2021-06" db="EMBL/GenBank/DDBJ databases">
        <authorList>
            <person name="Kallberg Y."/>
            <person name="Tangrot J."/>
            <person name="Rosling A."/>
        </authorList>
    </citation>
    <scope>NUCLEOTIDE SEQUENCE</scope>
    <source>
        <strain evidence="1">IL203A</strain>
    </source>
</reference>
<feature type="non-terminal residue" evidence="1">
    <location>
        <position position="46"/>
    </location>
</feature>
<dbReference type="Proteomes" id="UP000789702">
    <property type="component" value="Unassembled WGS sequence"/>
</dbReference>
<accession>A0ACA9PQC4</accession>
<gene>
    <name evidence="1" type="ORF">DHETER_LOCUS12311</name>
</gene>
<name>A0ACA9PQC4_9GLOM</name>
<comment type="caution">
    <text evidence="1">The sequence shown here is derived from an EMBL/GenBank/DDBJ whole genome shotgun (WGS) entry which is preliminary data.</text>
</comment>
<feature type="non-terminal residue" evidence="1">
    <location>
        <position position="1"/>
    </location>
</feature>
<proteinExistence type="predicted"/>
<evidence type="ECO:0000313" key="1">
    <source>
        <dbReference type="EMBL" id="CAG8711910.1"/>
    </source>
</evidence>